<protein>
    <recommendedName>
        <fullName evidence="4">Protein kinase domain-containing protein</fullName>
    </recommendedName>
</protein>
<dbReference type="Pfam" id="PF00069">
    <property type="entry name" value="Pkinase"/>
    <property type="match status" value="1"/>
</dbReference>
<keyword evidence="1 3" id="KW-0547">Nucleotide-binding</keyword>
<feature type="binding site" evidence="3">
    <location>
        <position position="113"/>
    </location>
    <ligand>
        <name>ATP</name>
        <dbReference type="ChEBI" id="CHEBI:30616"/>
    </ligand>
</feature>
<reference evidence="5 6" key="1">
    <citation type="submission" date="2014-11" db="EMBL/GenBank/DDBJ databases">
        <authorList>
            <person name="Zhu J."/>
            <person name="Qi W."/>
            <person name="Song R."/>
        </authorList>
    </citation>
    <scope>NUCLEOTIDE SEQUENCE [LARGE SCALE GENOMIC DNA]</scope>
</reference>
<dbReference type="Gene3D" id="3.30.200.20">
    <property type="entry name" value="Phosphorylase Kinase, domain 1"/>
    <property type="match status" value="1"/>
</dbReference>
<dbReference type="PROSITE" id="PS50011">
    <property type="entry name" value="PROTEIN_KINASE_DOM"/>
    <property type="match status" value="1"/>
</dbReference>
<organism evidence="5 6">
    <name type="scientific">Vitrella brassicaformis (strain CCMP3155)</name>
    <dbReference type="NCBI Taxonomy" id="1169540"/>
    <lineage>
        <taxon>Eukaryota</taxon>
        <taxon>Sar</taxon>
        <taxon>Alveolata</taxon>
        <taxon>Colpodellida</taxon>
        <taxon>Vitrellaceae</taxon>
        <taxon>Vitrella</taxon>
    </lineage>
</organism>
<dbReference type="STRING" id="1169540.A0A0G4F541"/>
<evidence type="ECO:0000313" key="5">
    <source>
        <dbReference type="EMBL" id="CEM07601.1"/>
    </source>
</evidence>
<sequence length="493" mass="54481">MDATSGLGPRPLKCKAPVATSNVCTHWGESRKLRCPPPGHPARASCPRGFVGEVTERECVEVVVDEGGEGWEVFRVKQQYRPLEGDSVLGRGAFGTVAPFYDTLNDRPVAIKKLHNPCLGSLSALLSAVREIRCLQQLQASKCGSILRLLDVFVTRAERRNDDWGDGCDLAWRAMEHPLDDRDIYLVTDMMDGSLHDLLHHIRCSDGQPLSIPDVKSMACQLVEALAAMHRLGLMHRDLNILLRDDQLQVADFASCRVTSSRLYETLGRPLPEHSPVPPFCERPTDDDQAGGNVTPGDQVTTLWYRAPEVLASAMEYDEKVDMWAVGCVLAEMLGAPPLFASADPKLLPFSQLTCIANLIGPPTSADLRYYAQNVSCDHDAALDWFERHCVSPAKPQMALHEVLPADADPQAVDLVRRCLTYNPHDRISSSEALRHPFFADVPETSRNGNEVRCLLQTSPGLNLESFVFELTLAPGCTDPLPDLEKAYLLKRV</sequence>
<dbReference type="InParanoid" id="A0A0G4F541"/>
<dbReference type="Proteomes" id="UP000041254">
    <property type="component" value="Unassembled WGS sequence"/>
</dbReference>
<dbReference type="InterPro" id="IPR017441">
    <property type="entry name" value="Protein_kinase_ATP_BS"/>
</dbReference>
<gene>
    <name evidence="5" type="ORF">Vbra_14499</name>
</gene>
<dbReference type="InterPro" id="IPR011009">
    <property type="entry name" value="Kinase-like_dom_sf"/>
</dbReference>
<dbReference type="GO" id="GO:0004672">
    <property type="term" value="F:protein kinase activity"/>
    <property type="evidence" value="ECO:0007669"/>
    <property type="project" value="InterPro"/>
</dbReference>
<proteinExistence type="predicted"/>
<dbReference type="InterPro" id="IPR050117">
    <property type="entry name" value="MAPK"/>
</dbReference>
<dbReference type="AlphaFoldDB" id="A0A0G4F541"/>
<feature type="domain" description="Protein kinase" evidence="4">
    <location>
        <begin position="83"/>
        <end position="439"/>
    </location>
</feature>
<dbReference type="Gene3D" id="1.10.510.10">
    <property type="entry name" value="Transferase(Phosphotransferase) domain 1"/>
    <property type="match status" value="1"/>
</dbReference>
<keyword evidence="2 3" id="KW-0067">ATP-binding</keyword>
<evidence type="ECO:0000256" key="3">
    <source>
        <dbReference type="PROSITE-ProRule" id="PRU10141"/>
    </source>
</evidence>
<accession>A0A0G4F541</accession>
<dbReference type="PROSITE" id="PS00107">
    <property type="entry name" value="PROTEIN_KINASE_ATP"/>
    <property type="match status" value="1"/>
</dbReference>
<dbReference type="PhylomeDB" id="A0A0G4F541"/>
<dbReference type="VEuPathDB" id="CryptoDB:Vbra_14499"/>
<dbReference type="PANTHER" id="PTHR24055">
    <property type="entry name" value="MITOGEN-ACTIVATED PROTEIN KINASE"/>
    <property type="match status" value="1"/>
</dbReference>
<evidence type="ECO:0000313" key="6">
    <source>
        <dbReference type="Proteomes" id="UP000041254"/>
    </source>
</evidence>
<keyword evidence="6" id="KW-1185">Reference proteome</keyword>
<dbReference type="EMBL" id="CDMY01000376">
    <property type="protein sequence ID" value="CEM07601.1"/>
    <property type="molecule type" value="Genomic_DNA"/>
</dbReference>
<dbReference type="GO" id="GO:0005524">
    <property type="term" value="F:ATP binding"/>
    <property type="evidence" value="ECO:0007669"/>
    <property type="project" value="UniProtKB-UniRule"/>
</dbReference>
<dbReference type="InterPro" id="IPR000719">
    <property type="entry name" value="Prot_kinase_dom"/>
</dbReference>
<name>A0A0G4F541_VITBC</name>
<evidence type="ECO:0000256" key="2">
    <source>
        <dbReference type="ARBA" id="ARBA00022840"/>
    </source>
</evidence>
<dbReference type="SUPFAM" id="SSF56112">
    <property type="entry name" value="Protein kinase-like (PK-like)"/>
    <property type="match status" value="1"/>
</dbReference>
<evidence type="ECO:0000259" key="4">
    <source>
        <dbReference type="PROSITE" id="PS50011"/>
    </source>
</evidence>
<evidence type="ECO:0000256" key="1">
    <source>
        <dbReference type="ARBA" id="ARBA00022741"/>
    </source>
</evidence>